<feature type="region of interest" description="Disordered" evidence="3">
    <location>
        <begin position="207"/>
        <end position="228"/>
    </location>
</feature>
<accession>A0A9C6UBG7</accession>
<feature type="domain" description="CIDE-N" evidence="4">
    <location>
        <begin position="6"/>
        <end position="80"/>
    </location>
</feature>
<evidence type="ECO:0000259" key="4">
    <source>
        <dbReference type="PROSITE" id="PS51135"/>
    </source>
</evidence>
<evidence type="ECO:0000256" key="3">
    <source>
        <dbReference type="SAM" id="MobiDB-lite"/>
    </source>
</evidence>
<dbReference type="PANTHER" id="PTHR31025">
    <property type="entry name" value="SI:CH211-196P9.1-RELATED"/>
    <property type="match status" value="1"/>
</dbReference>
<dbReference type="KEGG" id="foc:113209743"/>
<evidence type="ECO:0000313" key="5">
    <source>
        <dbReference type="Proteomes" id="UP000504606"/>
    </source>
</evidence>
<evidence type="ECO:0000256" key="1">
    <source>
        <dbReference type="ARBA" id="ARBA00022703"/>
    </source>
</evidence>
<evidence type="ECO:0000256" key="2">
    <source>
        <dbReference type="PROSITE-ProRule" id="PRU00447"/>
    </source>
</evidence>
<dbReference type="Gene3D" id="3.10.20.10">
    <property type="match status" value="1"/>
</dbReference>
<dbReference type="InterPro" id="IPR003508">
    <property type="entry name" value="CIDE-N_dom"/>
</dbReference>
<dbReference type="PROSITE" id="PS51135">
    <property type="entry name" value="CIDE_N"/>
    <property type="match status" value="1"/>
</dbReference>
<protein>
    <submittedName>
        <fullName evidence="6">Uncharacterized protein LOC113209743</fullName>
    </submittedName>
</protein>
<dbReference type="OrthoDB" id="7700249at2759"/>
<name>A0A9C6UBG7_FRAOC</name>
<dbReference type="Pfam" id="PF02017">
    <property type="entry name" value="CIDE-N"/>
    <property type="match status" value="1"/>
</dbReference>
<dbReference type="GeneID" id="113209743"/>
<gene>
    <name evidence="6" type="primary">LOC113209743</name>
</gene>
<dbReference type="Proteomes" id="UP000504606">
    <property type="component" value="Unplaced"/>
</dbReference>
<organism evidence="5 6">
    <name type="scientific">Frankliniella occidentalis</name>
    <name type="common">Western flower thrips</name>
    <name type="synonym">Euthrips occidentalis</name>
    <dbReference type="NCBI Taxonomy" id="133901"/>
    <lineage>
        <taxon>Eukaryota</taxon>
        <taxon>Metazoa</taxon>
        <taxon>Ecdysozoa</taxon>
        <taxon>Arthropoda</taxon>
        <taxon>Hexapoda</taxon>
        <taxon>Insecta</taxon>
        <taxon>Pterygota</taxon>
        <taxon>Neoptera</taxon>
        <taxon>Paraneoptera</taxon>
        <taxon>Thysanoptera</taxon>
        <taxon>Terebrantia</taxon>
        <taxon>Thripoidea</taxon>
        <taxon>Thripidae</taxon>
        <taxon>Frankliniella</taxon>
    </lineage>
</organism>
<dbReference type="GO" id="GO:0006915">
    <property type="term" value="P:apoptotic process"/>
    <property type="evidence" value="ECO:0007669"/>
    <property type="project" value="UniProtKB-UniRule"/>
</dbReference>
<evidence type="ECO:0000313" key="6">
    <source>
        <dbReference type="RefSeq" id="XP_052123629.1"/>
    </source>
</evidence>
<reference evidence="6" key="1">
    <citation type="submission" date="2025-08" db="UniProtKB">
        <authorList>
            <consortium name="RefSeq"/>
        </authorList>
    </citation>
    <scope>IDENTIFICATION</scope>
    <source>
        <tissue evidence="6">Whole organism</tissue>
    </source>
</reference>
<keyword evidence="5" id="KW-1185">Reference proteome</keyword>
<proteinExistence type="predicted"/>
<dbReference type="RefSeq" id="XP_052123629.1">
    <property type="nucleotide sequence ID" value="XM_052267669.1"/>
</dbReference>
<dbReference type="PANTHER" id="PTHR31025:SF22">
    <property type="entry name" value="IP13529P"/>
    <property type="match status" value="1"/>
</dbReference>
<keyword evidence="1 2" id="KW-0053">Apoptosis</keyword>
<sequence>MPTAVPTFTLKVKDKPTKILVTKPTIDDIINRAIERLEVEPGEFKLVLDNGAILEDDEVLTHLPPLTELTLVPKTGEWMDTNENVINVTPNITVASQRHSSPSVSTPRLSNARGNFPWRVLDDFKEHLESGCIDLRQRKSILHNLAAHMSARNDFSRKTCVSLTNDLFEKYPKPFEIRDADGDLLSDGKASFFNSLYERVNFIKPQAKKNKRKRNEAEDEDEDDPKWPHICNDKLDSYGCAAWQPHLPANENEATLERLRTQLADTSSETELLELLEKSYWLQRHQINFRKGDIHSVLSKWPALQSPNPFQAHSTMLLGKDVRTLWAGSHNRLLSLYNFLADYCTSTNQTSSNRETLSEIKVVREEAEASSRLMDSRKPFLIAAFIMLVQYLKEDLNCLFKLVDCGTNVEEVKPMAEVDRPLLIIRGQSWFDSNCMCFIACEGDIITSTNNALEAFKLLFLSYYNFNYHYPEKGRRFLEYMQRAIFKINPVQGTRKAPGDKRRATNSVDPMVKKTIAKVDSFYVKMMNMTRMHVMDDS</sequence>
<dbReference type="AlphaFoldDB" id="A0A9C6UBG7"/>